<keyword evidence="3" id="KW-1185">Reference proteome</keyword>
<reference evidence="2" key="1">
    <citation type="submission" date="2014-09" db="EMBL/GenBank/DDBJ databases">
        <title>Genome sequence of the luminous mushroom Mycena chlorophos for searching fungal bioluminescence genes.</title>
        <authorList>
            <person name="Tanaka Y."/>
            <person name="Kasuga D."/>
            <person name="Oba Y."/>
            <person name="Hase S."/>
            <person name="Sato K."/>
            <person name="Oba Y."/>
            <person name="Sakakibara Y."/>
        </authorList>
    </citation>
    <scope>NUCLEOTIDE SEQUENCE</scope>
</reference>
<name>A0ABQ0LLV2_MYCCL</name>
<organism evidence="2 3">
    <name type="scientific">Mycena chlorophos</name>
    <name type="common">Agaric fungus</name>
    <name type="synonym">Agaricus chlorophos</name>
    <dbReference type="NCBI Taxonomy" id="658473"/>
    <lineage>
        <taxon>Eukaryota</taxon>
        <taxon>Fungi</taxon>
        <taxon>Dikarya</taxon>
        <taxon>Basidiomycota</taxon>
        <taxon>Agaricomycotina</taxon>
        <taxon>Agaricomycetes</taxon>
        <taxon>Agaricomycetidae</taxon>
        <taxon>Agaricales</taxon>
        <taxon>Marasmiineae</taxon>
        <taxon>Mycenaceae</taxon>
        <taxon>Mycena</taxon>
    </lineage>
</organism>
<sequence length="494" mass="53178">MTDGGAPRLRDLLLPQIQKLSSAKNAYMLDAFLDWLHGAFSASPSADVQETAARREIVKSLLDMLVSFKELFASTTTQTRAHQWAQPVNTVRGDPNVAISLINKCLQYDNAPLALSLLEKMVNQALRTATKLGTVEAPATLSAASTNVILDIVVAVIPGVKPLFEAKGIDVGPQLARMAEAAVTVKLAVLKTKAAGAVVSREELASLLDFTKGLSNANALLGLIIEGLKSLPWNEKTWTLCLEEFHSRRASNEAIFGPHVLEMSKLYAQKASVQASSYYGVTSASANATKAMKLCYLTGGPESFVIVLSRILEPKHENYITNVLVPLIPELKALATTHNVALTRAPFSEAIQRIVAFLRAADKDTVQLYRIGAPKVNHVRSEVSTKIPAAYLTLETVRTSPQTLNVKKAAEIARAGKWGSLIAQGRKVLASIGNDALLRSMWGPAYATALGPLLTQEQRAVPVRVQSVPAPAAAPKVPAKRKADTRDVIEIDSD</sequence>
<evidence type="ECO:0000313" key="2">
    <source>
        <dbReference type="EMBL" id="GAT51564.1"/>
    </source>
</evidence>
<dbReference type="Proteomes" id="UP000815677">
    <property type="component" value="Unassembled WGS sequence"/>
</dbReference>
<feature type="region of interest" description="Disordered" evidence="1">
    <location>
        <begin position="469"/>
        <end position="494"/>
    </location>
</feature>
<dbReference type="EMBL" id="DF847227">
    <property type="protein sequence ID" value="GAT51564.1"/>
    <property type="molecule type" value="Genomic_DNA"/>
</dbReference>
<gene>
    <name evidence="2" type="ORF">MCHLO_08694</name>
</gene>
<evidence type="ECO:0000313" key="3">
    <source>
        <dbReference type="Proteomes" id="UP000815677"/>
    </source>
</evidence>
<protein>
    <submittedName>
        <fullName evidence="2">Uncharacterized protein</fullName>
    </submittedName>
</protein>
<proteinExistence type="predicted"/>
<feature type="compositionally biased region" description="Basic and acidic residues" evidence="1">
    <location>
        <begin position="481"/>
        <end position="494"/>
    </location>
</feature>
<evidence type="ECO:0000256" key="1">
    <source>
        <dbReference type="SAM" id="MobiDB-lite"/>
    </source>
</evidence>
<accession>A0ABQ0LLV2</accession>